<evidence type="ECO:0000313" key="2">
    <source>
        <dbReference type="Proteomes" id="UP000230066"/>
    </source>
</evidence>
<reference evidence="1" key="1">
    <citation type="submission" date="2019-03" db="EMBL/GenBank/DDBJ databases">
        <title>Improved annotation for the trematode Fasciola hepatica.</title>
        <authorList>
            <person name="Choi Y.-J."/>
            <person name="Martin J."/>
            <person name="Mitreva M."/>
        </authorList>
    </citation>
    <scope>NUCLEOTIDE SEQUENCE [LARGE SCALE GENOMIC DNA]</scope>
</reference>
<dbReference type="EMBL" id="JXXN02007198">
    <property type="protein sequence ID" value="THD19152.1"/>
    <property type="molecule type" value="Genomic_DNA"/>
</dbReference>
<sequence length="71" mass="8314">MVHSHRNTPNSIIKNATYVILEFSFPSYLKEELVQSTRKQQEDSGAEDQGPFNNRVYTFVTVPQHFESYVY</sequence>
<gene>
    <name evidence="1" type="ORF">D915_010129</name>
</gene>
<dbReference type="AlphaFoldDB" id="A0A4E0RQQ3"/>
<name>A0A4E0RQQ3_FASHE</name>
<protein>
    <submittedName>
        <fullName evidence="1">Protein TAPT1</fullName>
    </submittedName>
</protein>
<accession>A0A4E0RQQ3</accession>
<keyword evidence="2" id="KW-1185">Reference proteome</keyword>
<dbReference type="Proteomes" id="UP000230066">
    <property type="component" value="Unassembled WGS sequence"/>
</dbReference>
<comment type="caution">
    <text evidence="1">The sequence shown here is derived from an EMBL/GenBank/DDBJ whole genome shotgun (WGS) entry which is preliminary data.</text>
</comment>
<proteinExistence type="predicted"/>
<organism evidence="1 2">
    <name type="scientific">Fasciola hepatica</name>
    <name type="common">Liver fluke</name>
    <dbReference type="NCBI Taxonomy" id="6192"/>
    <lineage>
        <taxon>Eukaryota</taxon>
        <taxon>Metazoa</taxon>
        <taxon>Spiralia</taxon>
        <taxon>Lophotrochozoa</taxon>
        <taxon>Platyhelminthes</taxon>
        <taxon>Trematoda</taxon>
        <taxon>Digenea</taxon>
        <taxon>Plagiorchiida</taxon>
        <taxon>Echinostomata</taxon>
        <taxon>Echinostomatoidea</taxon>
        <taxon>Fasciolidae</taxon>
        <taxon>Fasciola</taxon>
    </lineage>
</organism>
<evidence type="ECO:0000313" key="1">
    <source>
        <dbReference type="EMBL" id="THD19152.1"/>
    </source>
</evidence>